<dbReference type="InterPro" id="IPR050708">
    <property type="entry name" value="T6SS_VgrG/RHS"/>
</dbReference>
<gene>
    <name evidence="1" type="ORF">KAK11_21080</name>
</gene>
<organism evidence="1 2">
    <name type="scientific">Ideonella paludis</name>
    <dbReference type="NCBI Taxonomy" id="1233411"/>
    <lineage>
        <taxon>Bacteria</taxon>
        <taxon>Pseudomonadati</taxon>
        <taxon>Pseudomonadota</taxon>
        <taxon>Betaproteobacteria</taxon>
        <taxon>Burkholderiales</taxon>
        <taxon>Sphaerotilaceae</taxon>
        <taxon>Ideonella</taxon>
    </lineage>
</organism>
<evidence type="ECO:0000313" key="1">
    <source>
        <dbReference type="EMBL" id="MBQ0937830.1"/>
    </source>
</evidence>
<name>A0ABS5E344_9BURK</name>
<dbReference type="Gene3D" id="2.180.10.10">
    <property type="entry name" value="RHS repeat-associated core"/>
    <property type="match status" value="1"/>
</dbReference>
<keyword evidence="2" id="KW-1185">Reference proteome</keyword>
<dbReference type="NCBIfam" id="TIGR03696">
    <property type="entry name" value="Rhs_assc_core"/>
    <property type="match status" value="1"/>
</dbReference>
<dbReference type="EMBL" id="JAGQDG010000010">
    <property type="protein sequence ID" value="MBQ0937830.1"/>
    <property type="molecule type" value="Genomic_DNA"/>
</dbReference>
<sequence>MGDFSFNLRFPGQTFDKETGWHYNHHRDYRAGAGRYAQSDPIGLQGGINTYAYVGGSPLSYTDPDGRLPLPIVTGLIGAGAGAIGNLVGQLAVNRCKPFSLTDFLVATGGGFISGAAAPFVPGGVVGVAAWGGVSNVGQYAAGSAIKGESMSWTGANTNFATGVVGGAIGGAVGRASPWPYASTAASREMVDASNNAASIRLNTSIGNFLRNLGGGVIGNAPVTDMCECMAK</sequence>
<evidence type="ECO:0000313" key="2">
    <source>
        <dbReference type="Proteomes" id="UP000672097"/>
    </source>
</evidence>
<reference evidence="1 2" key="1">
    <citation type="submission" date="2021-04" db="EMBL/GenBank/DDBJ databases">
        <title>The genome sequence of type strain Ideonella paludis KCTC 32238.</title>
        <authorList>
            <person name="Liu Y."/>
        </authorList>
    </citation>
    <scope>NUCLEOTIDE SEQUENCE [LARGE SCALE GENOMIC DNA]</scope>
    <source>
        <strain evidence="1 2">KCTC 32238</strain>
    </source>
</reference>
<dbReference type="Proteomes" id="UP000672097">
    <property type="component" value="Unassembled WGS sequence"/>
</dbReference>
<comment type="caution">
    <text evidence="1">The sequence shown here is derived from an EMBL/GenBank/DDBJ whole genome shotgun (WGS) entry which is preliminary data.</text>
</comment>
<dbReference type="PANTHER" id="PTHR32305:SF15">
    <property type="entry name" value="PROTEIN RHSA-RELATED"/>
    <property type="match status" value="1"/>
</dbReference>
<dbReference type="PANTHER" id="PTHR32305">
    <property type="match status" value="1"/>
</dbReference>
<proteinExistence type="predicted"/>
<dbReference type="InterPro" id="IPR022385">
    <property type="entry name" value="Rhs_assc_core"/>
</dbReference>
<protein>
    <submittedName>
        <fullName evidence="1">RHS repeat-associated core domain-containing protein</fullName>
    </submittedName>
</protein>
<accession>A0ABS5E344</accession>
<dbReference type="PRINTS" id="PR00394">
    <property type="entry name" value="RHSPROTEIN"/>
</dbReference>